<feature type="region of interest" description="Disordered" evidence="13">
    <location>
        <begin position="52"/>
        <end position="72"/>
    </location>
</feature>
<dbReference type="InterPro" id="IPR029056">
    <property type="entry name" value="Ribokinase-like"/>
</dbReference>
<dbReference type="GO" id="GO:0004747">
    <property type="term" value="F:ribokinase activity"/>
    <property type="evidence" value="ECO:0007669"/>
    <property type="project" value="UniProtKB-UniRule"/>
</dbReference>
<dbReference type="InterPro" id="IPR002139">
    <property type="entry name" value="Ribo/fructo_kinase"/>
</dbReference>
<feature type="binding site" evidence="12">
    <location>
        <begin position="14"/>
        <end position="16"/>
    </location>
    <ligand>
        <name>substrate</name>
    </ligand>
</feature>
<comment type="function">
    <text evidence="12">Catalyzes the phosphorylation of ribose at O-5 in a reaction requiring ATP and magnesium. The resulting D-ribose-5-phosphate can then be used either for sythesis of nucleotides, histidine, and tryptophan, or as a component of the pentose phosphate pathway.</text>
</comment>
<evidence type="ECO:0000313" key="15">
    <source>
        <dbReference type="EMBL" id="KAF2095882.1"/>
    </source>
</evidence>
<comment type="pathway">
    <text evidence="12">Carbohydrate metabolism; D-ribose degradation; D-ribose 5-phosphate from beta-D-ribopyranose: step 2/2.</text>
</comment>
<evidence type="ECO:0000256" key="7">
    <source>
        <dbReference type="ARBA" id="ARBA00022777"/>
    </source>
</evidence>
<evidence type="ECO:0000256" key="13">
    <source>
        <dbReference type="SAM" id="MobiDB-lite"/>
    </source>
</evidence>
<comment type="subunit">
    <text evidence="12">Homodimer.</text>
</comment>
<name>A0A9P4IC83_9PEZI</name>
<dbReference type="GO" id="GO:0005634">
    <property type="term" value="C:nucleus"/>
    <property type="evidence" value="ECO:0007669"/>
    <property type="project" value="UniProtKB-SubCell"/>
</dbReference>
<evidence type="ECO:0000256" key="1">
    <source>
        <dbReference type="ARBA" id="ARBA00005380"/>
    </source>
</evidence>
<comment type="cofactor">
    <cofactor evidence="12">
        <name>Mg(2+)</name>
        <dbReference type="ChEBI" id="CHEBI:18420"/>
    </cofactor>
    <text evidence="12">Requires a divalent cation, most likely magnesium in vivo, as an electrophilic catalyst to aid phosphoryl group transfer. It is the chelate of the metal and the nucleotide that is the actual substrate.</text>
</comment>
<feature type="binding site" evidence="12">
    <location>
        <position position="154"/>
    </location>
    <ligand>
        <name>substrate</name>
    </ligand>
</feature>
<comment type="activity regulation">
    <text evidence="12">Activated by a monovalent cation that binds near, but not in, the active site. The most likely occupant of the site in vivo is potassium. Ion binding induces a conformational change that may alter substrate affinity.</text>
</comment>
<comment type="similarity">
    <text evidence="1">Belongs to the carbohydrate kinase pfkB family.</text>
</comment>
<organism evidence="15 16">
    <name type="scientific">Rhizodiscina lignyota</name>
    <dbReference type="NCBI Taxonomy" id="1504668"/>
    <lineage>
        <taxon>Eukaryota</taxon>
        <taxon>Fungi</taxon>
        <taxon>Dikarya</taxon>
        <taxon>Ascomycota</taxon>
        <taxon>Pezizomycotina</taxon>
        <taxon>Dothideomycetes</taxon>
        <taxon>Pleosporomycetidae</taxon>
        <taxon>Aulographales</taxon>
        <taxon>Rhizodiscinaceae</taxon>
        <taxon>Rhizodiscina</taxon>
    </lineage>
</organism>
<gene>
    <name evidence="15" type="ORF">NA57DRAFT_43665</name>
</gene>
<feature type="binding site" evidence="12">
    <location>
        <position position="272"/>
    </location>
    <ligand>
        <name>K(+)</name>
        <dbReference type="ChEBI" id="CHEBI:29103"/>
    </ligand>
</feature>
<evidence type="ECO:0000256" key="3">
    <source>
        <dbReference type="ARBA" id="ARBA00016943"/>
    </source>
</evidence>
<keyword evidence="12" id="KW-0539">Nucleus</keyword>
<keyword evidence="5 12" id="KW-0479">Metal-binding</keyword>
<feature type="binding site" evidence="12">
    <location>
        <position position="331"/>
    </location>
    <ligand>
        <name>K(+)</name>
        <dbReference type="ChEBI" id="CHEBI:29103"/>
    </ligand>
</feature>
<dbReference type="InterPro" id="IPR011877">
    <property type="entry name" value="Ribokinase"/>
</dbReference>
<dbReference type="Proteomes" id="UP000799772">
    <property type="component" value="Unassembled WGS sequence"/>
</dbReference>
<dbReference type="PANTHER" id="PTHR10584">
    <property type="entry name" value="SUGAR KINASE"/>
    <property type="match status" value="1"/>
</dbReference>
<evidence type="ECO:0000256" key="9">
    <source>
        <dbReference type="ARBA" id="ARBA00022842"/>
    </source>
</evidence>
<keyword evidence="9 12" id="KW-0460">Magnesium</keyword>
<dbReference type="PROSITE" id="PS00584">
    <property type="entry name" value="PFKB_KINASES_2"/>
    <property type="match status" value="1"/>
</dbReference>
<feature type="binding site" evidence="12">
    <location>
        <begin position="275"/>
        <end position="276"/>
    </location>
    <ligand>
        <name>ATP</name>
        <dbReference type="ChEBI" id="CHEBI:30616"/>
    </ligand>
</feature>
<keyword evidence="8 12" id="KW-0067">ATP-binding</keyword>
<dbReference type="PRINTS" id="PR00990">
    <property type="entry name" value="RIBOKINASE"/>
</dbReference>
<dbReference type="SUPFAM" id="SSF53613">
    <property type="entry name" value="Ribokinase-like"/>
    <property type="match status" value="1"/>
</dbReference>
<comment type="catalytic activity">
    <reaction evidence="12">
        <text>D-ribose + ATP = D-ribose 5-phosphate + ADP + H(+)</text>
        <dbReference type="Rhea" id="RHEA:13697"/>
        <dbReference type="ChEBI" id="CHEBI:15378"/>
        <dbReference type="ChEBI" id="CHEBI:30616"/>
        <dbReference type="ChEBI" id="CHEBI:47013"/>
        <dbReference type="ChEBI" id="CHEBI:78346"/>
        <dbReference type="ChEBI" id="CHEBI:456216"/>
        <dbReference type="EC" id="2.7.1.15"/>
    </reaction>
</comment>
<comment type="subcellular location">
    <subcellularLocation>
        <location evidence="12">Cytoplasm</location>
    </subcellularLocation>
    <subcellularLocation>
        <location evidence="12">Nucleus</location>
    </subcellularLocation>
</comment>
<evidence type="ECO:0000256" key="4">
    <source>
        <dbReference type="ARBA" id="ARBA00022679"/>
    </source>
</evidence>
<evidence type="ECO:0000259" key="14">
    <source>
        <dbReference type="Pfam" id="PF00294"/>
    </source>
</evidence>
<keyword evidence="11 12" id="KW-0119">Carbohydrate metabolism</keyword>
<dbReference type="GO" id="GO:0019303">
    <property type="term" value="P:D-ribose catabolic process"/>
    <property type="evidence" value="ECO:0007669"/>
    <property type="project" value="UniProtKB-UniRule"/>
</dbReference>
<evidence type="ECO:0000256" key="5">
    <source>
        <dbReference type="ARBA" id="ARBA00022723"/>
    </source>
</evidence>
<keyword evidence="4 12" id="KW-0808">Transferase</keyword>
<accession>A0A9P4IC83</accession>
<feature type="binding site" evidence="12">
    <location>
        <begin position="42"/>
        <end position="46"/>
    </location>
    <ligand>
        <name>substrate</name>
    </ligand>
</feature>
<dbReference type="GO" id="GO:0005737">
    <property type="term" value="C:cytoplasm"/>
    <property type="evidence" value="ECO:0007669"/>
    <property type="project" value="UniProtKB-SubCell"/>
</dbReference>
<dbReference type="HAMAP" id="MF_01987">
    <property type="entry name" value="Ribokinase"/>
    <property type="match status" value="1"/>
</dbReference>
<dbReference type="PANTHER" id="PTHR10584:SF166">
    <property type="entry name" value="RIBOKINASE"/>
    <property type="match status" value="1"/>
</dbReference>
<comment type="similarity">
    <text evidence="12">Belongs to the carbohydrate kinase PfkB family. Ribokinase subfamily.</text>
</comment>
<dbReference type="Pfam" id="PF00294">
    <property type="entry name" value="PfkB"/>
    <property type="match status" value="1"/>
</dbReference>
<evidence type="ECO:0000256" key="12">
    <source>
        <dbReference type="HAMAP-Rule" id="MF_03215"/>
    </source>
</evidence>
<keyword evidence="12" id="KW-0963">Cytoplasm</keyword>
<keyword evidence="7 12" id="KW-0418">Kinase</keyword>
<dbReference type="CDD" id="cd01174">
    <property type="entry name" value="ribokinase"/>
    <property type="match status" value="1"/>
</dbReference>
<dbReference type="GO" id="GO:0046872">
    <property type="term" value="F:metal ion binding"/>
    <property type="evidence" value="ECO:0007669"/>
    <property type="project" value="UniProtKB-KW"/>
</dbReference>
<feature type="active site" description="Proton acceptor" evidence="12">
    <location>
        <position position="276"/>
    </location>
</feature>
<feature type="compositionally biased region" description="Basic residues" evidence="13">
    <location>
        <begin position="55"/>
        <end position="64"/>
    </location>
</feature>
<evidence type="ECO:0000256" key="10">
    <source>
        <dbReference type="ARBA" id="ARBA00022958"/>
    </source>
</evidence>
<dbReference type="EMBL" id="ML978130">
    <property type="protein sequence ID" value="KAF2095882.1"/>
    <property type="molecule type" value="Genomic_DNA"/>
</dbReference>
<keyword evidence="10 12" id="KW-0630">Potassium</keyword>
<comment type="caution">
    <text evidence="15">The sequence shown here is derived from an EMBL/GenBank/DDBJ whole genome shotgun (WGS) entry which is preliminary data.</text>
</comment>
<feature type="binding site" evidence="12">
    <location>
        <position position="329"/>
    </location>
    <ligand>
        <name>K(+)</name>
        <dbReference type="ChEBI" id="CHEBI:29103"/>
    </ligand>
</feature>
<dbReference type="EC" id="2.7.1.15" evidence="2 12"/>
<dbReference type="GO" id="GO:0005524">
    <property type="term" value="F:ATP binding"/>
    <property type="evidence" value="ECO:0007669"/>
    <property type="project" value="UniProtKB-UniRule"/>
</dbReference>
<dbReference type="OrthoDB" id="415590at2759"/>
<feature type="domain" description="Carbohydrate kinase PfkB" evidence="14">
    <location>
        <begin position="6"/>
        <end position="337"/>
    </location>
</feature>
<feature type="binding site" evidence="12">
    <location>
        <position position="326"/>
    </location>
    <ligand>
        <name>K(+)</name>
        <dbReference type="ChEBI" id="CHEBI:29103"/>
    </ligand>
</feature>
<protein>
    <recommendedName>
        <fullName evidence="3 12">Ribokinase</fullName>
        <shortName evidence="12">RK</shortName>
        <ecNumber evidence="2 12">2.7.1.15</ecNumber>
    </recommendedName>
</protein>
<dbReference type="Gene3D" id="3.40.1190.20">
    <property type="match status" value="1"/>
</dbReference>
<reference evidence="15" key="1">
    <citation type="journal article" date="2020" name="Stud. Mycol.">
        <title>101 Dothideomycetes genomes: a test case for predicting lifestyles and emergence of pathogens.</title>
        <authorList>
            <person name="Haridas S."/>
            <person name="Albert R."/>
            <person name="Binder M."/>
            <person name="Bloem J."/>
            <person name="Labutti K."/>
            <person name="Salamov A."/>
            <person name="Andreopoulos B."/>
            <person name="Baker S."/>
            <person name="Barry K."/>
            <person name="Bills G."/>
            <person name="Bluhm B."/>
            <person name="Cannon C."/>
            <person name="Castanera R."/>
            <person name="Culley D."/>
            <person name="Daum C."/>
            <person name="Ezra D."/>
            <person name="Gonzalez J."/>
            <person name="Henrissat B."/>
            <person name="Kuo A."/>
            <person name="Liang C."/>
            <person name="Lipzen A."/>
            <person name="Lutzoni F."/>
            <person name="Magnuson J."/>
            <person name="Mondo S."/>
            <person name="Nolan M."/>
            <person name="Ohm R."/>
            <person name="Pangilinan J."/>
            <person name="Park H.-J."/>
            <person name="Ramirez L."/>
            <person name="Alfaro M."/>
            <person name="Sun H."/>
            <person name="Tritt A."/>
            <person name="Yoshinaga Y."/>
            <person name="Zwiers L.-H."/>
            <person name="Turgeon B."/>
            <person name="Goodwin S."/>
            <person name="Spatafora J."/>
            <person name="Crous P."/>
            <person name="Grigoriev I."/>
        </authorList>
    </citation>
    <scope>NUCLEOTIDE SEQUENCE</scope>
    <source>
        <strain evidence="15">CBS 133067</strain>
    </source>
</reference>
<evidence type="ECO:0000256" key="2">
    <source>
        <dbReference type="ARBA" id="ARBA00012035"/>
    </source>
</evidence>
<feature type="binding site" evidence="12">
    <location>
        <position position="270"/>
    </location>
    <ligand>
        <name>K(+)</name>
        <dbReference type="ChEBI" id="CHEBI:29103"/>
    </ligand>
</feature>
<proteinExistence type="inferred from homology"/>
<dbReference type="AlphaFoldDB" id="A0A9P4IC83"/>
<keyword evidence="16" id="KW-1185">Reference proteome</keyword>
<dbReference type="InterPro" id="IPR002173">
    <property type="entry name" value="Carboh/pur_kinase_PfkB_CS"/>
</dbReference>
<evidence type="ECO:0000256" key="8">
    <source>
        <dbReference type="ARBA" id="ARBA00022840"/>
    </source>
</evidence>
<evidence type="ECO:0000256" key="6">
    <source>
        <dbReference type="ARBA" id="ARBA00022741"/>
    </source>
</evidence>
<dbReference type="InterPro" id="IPR011611">
    <property type="entry name" value="PfkB_dom"/>
</dbReference>
<sequence>MASIPHIAVIGSLNVDLVTRTPRVPAAGETLTASSFALGFGGKGANQASACSRLSRPKLPKSSKAKPPSAKVSMVGAVGDDQFSQGMLDSLKEDGVDVSEVRIAKGKSTGTATILVEEATGENRILFTPGANGVFEEKDNLIPKDVDVVLFQMEIPLKTVLHNIEVAKAQGVQVILNPAPALPIPISIYPSIDHLIVNSSEALILSSSLENPEDAQQQLDSLSAPLLDAGVPNLIITLGSRGCYYHTLLRFSSGQPGRLIPASPVEKVVDTTGAGDAFVGAYAVKVAEGLRKRENVEVEGEGRGWVSRGVSVDEAVAWASRVAAKSVEREGARGGVPWGDEVE</sequence>
<evidence type="ECO:0000256" key="11">
    <source>
        <dbReference type="ARBA" id="ARBA00023277"/>
    </source>
</evidence>
<feature type="binding site" evidence="12">
    <location>
        <position position="198"/>
    </location>
    <ligand>
        <name>ATP</name>
        <dbReference type="ChEBI" id="CHEBI:30616"/>
    </ligand>
</feature>
<comment type="caution">
    <text evidence="12">Lacks conserved residue(s) required for the propagation of feature annotation.</text>
</comment>
<feature type="binding site" evidence="12">
    <location>
        <position position="276"/>
    </location>
    <ligand>
        <name>substrate</name>
    </ligand>
</feature>
<feature type="binding site" evidence="12">
    <location>
        <begin position="237"/>
        <end position="242"/>
    </location>
    <ligand>
        <name>ATP</name>
        <dbReference type="ChEBI" id="CHEBI:30616"/>
    </ligand>
</feature>
<evidence type="ECO:0000313" key="16">
    <source>
        <dbReference type="Proteomes" id="UP000799772"/>
    </source>
</evidence>
<keyword evidence="6 12" id="KW-0547">Nucleotide-binding</keyword>